<reference evidence="1" key="3">
    <citation type="submission" date="2022-06" db="UniProtKB">
        <authorList>
            <consortium name="EnsemblPlants"/>
        </authorList>
    </citation>
    <scope>IDENTIFICATION</scope>
</reference>
<keyword evidence="2" id="KW-1185">Reference proteome</keyword>
<proteinExistence type="predicted"/>
<reference evidence="2" key="1">
    <citation type="journal article" date="2013" name="Nature">
        <title>Draft genome of the wheat A-genome progenitor Triticum urartu.</title>
        <authorList>
            <person name="Ling H.Q."/>
            <person name="Zhao S."/>
            <person name="Liu D."/>
            <person name="Wang J."/>
            <person name="Sun H."/>
            <person name="Zhang C."/>
            <person name="Fan H."/>
            <person name="Li D."/>
            <person name="Dong L."/>
            <person name="Tao Y."/>
            <person name="Gao C."/>
            <person name="Wu H."/>
            <person name="Li Y."/>
            <person name="Cui Y."/>
            <person name="Guo X."/>
            <person name="Zheng S."/>
            <person name="Wang B."/>
            <person name="Yu K."/>
            <person name="Liang Q."/>
            <person name="Yang W."/>
            <person name="Lou X."/>
            <person name="Chen J."/>
            <person name="Feng M."/>
            <person name="Jian J."/>
            <person name="Zhang X."/>
            <person name="Luo G."/>
            <person name="Jiang Y."/>
            <person name="Liu J."/>
            <person name="Wang Z."/>
            <person name="Sha Y."/>
            <person name="Zhang B."/>
            <person name="Wu H."/>
            <person name="Tang D."/>
            <person name="Shen Q."/>
            <person name="Xue P."/>
            <person name="Zou S."/>
            <person name="Wang X."/>
            <person name="Liu X."/>
            <person name="Wang F."/>
            <person name="Yang Y."/>
            <person name="An X."/>
            <person name="Dong Z."/>
            <person name="Zhang K."/>
            <person name="Zhang X."/>
            <person name="Luo M.C."/>
            <person name="Dvorak J."/>
            <person name="Tong Y."/>
            <person name="Wang J."/>
            <person name="Yang H."/>
            <person name="Li Z."/>
            <person name="Wang D."/>
            <person name="Zhang A."/>
            <person name="Wang J."/>
        </authorList>
    </citation>
    <scope>NUCLEOTIDE SEQUENCE</scope>
    <source>
        <strain evidence="2">cv. G1812</strain>
    </source>
</reference>
<dbReference type="EnsemblPlants" id="TuG1812G0300004790.01.T01">
    <property type="protein sequence ID" value="TuG1812G0300004790.01.T01.cds255655"/>
    <property type="gene ID" value="TuG1812G0300004790.01"/>
</dbReference>
<reference evidence="1" key="2">
    <citation type="submission" date="2018-03" db="EMBL/GenBank/DDBJ databases">
        <title>The Triticum urartu genome reveals the dynamic nature of wheat genome evolution.</title>
        <authorList>
            <person name="Ling H."/>
            <person name="Ma B."/>
            <person name="Shi X."/>
            <person name="Liu H."/>
            <person name="Dong L."/>
            <person name="Sun H."/>
            <person name="Cao Y."/>
            <person name="Gao Q."/>
            <person name="Zheng S."/>
            <person name="Li Y."/>
            <person name="Yu Y."/>
            <person name="Du H."/>
            <person name="Qi M."/>
            <person name="Li Y."/>
            <person name="Yu H."/>
            <person name="Cui Y."/>
            <person name="Wang N."/>
            <person name="Chen C."/>
            <person name="Wu H."/>
            <person name="Zhao Y."/>
            <person name="Zhang J."/>
            <person name="Li Y."/>
            <person name="Zhou W."/>
            <person name="Zhang B."/>
            <person name="Hu W."/>
            <person name="Eijk M."/>
            <person name="Tang J."/>
            <person name="Witsenboer H."/>
            <person name="Zhao S."/>
            <person name="Li Z."/>
            <person name="Zhang A."/>
            <person name="Wang D."/>
            <person name="Liang C."/>
        </authorList>
    </citation>
    <scope>NUCLEOTIDE SEQUENCE [LARGE SCALE GENOMIC DNA]</scope>
    <source>
        <strain evidence="1">cv. G1812</strain>
    </source>
</reference>
<dbReference type="Gramene" id="TuG1812G0300004790.01.T01">
    <property type="protein sequence ID" value="TuG1812G0300004790.01.T01.cds255655"/>
    <property type="gene ID" value="TuG1812G0300004790.01"/>
</dbReference>
<accession>A0A8R7U012</accession>
<evidence type="ECO:0000313" key="2">
    <source>
        <dbReference type="Proteomes" id="UP000015106"/>
    </source>
</evidence>
<protein>
    <submittedName>
        <fullName evidence="1">Uncharacterized protein</fullName>
    </submittedName>
</protein>
<evidence type="ECO:0000313" key="1">
    <source>
        <dbReference type="EnsemblPlants" id="TuG1812G0300004790.01.T01.cds255655"/>
    </source>
</evidence>
<dbReference type="Proteomes" id="UP000015106">
    <property type="component" value="Chromosome 3"/>
</dbReference>
<organism evidence="1 2">
    <name type="scientific">Triticum urartu</name>
    <name type="common">Red wild einkorn</name>
    <name type="synonym">Crithodium urartu</name>
    <dbReference type="NCBI Taxonomy" id="4572"/>
    <lineage>
        <taxon>Eukaryota</taxon>
        <taxon>Viridiplantae</taxon>
        <taxon>Streptophyta</taxon>
        <taxon>Embryophyta</taxon>
        <taxon>Tracheophyta</taxon>
        <taxon>Spermatophyta</taxon>
        <taxon>Magnoliopsida</taxon>
        <taxon>Liliopsida</taxon>
        <taxon>Poales</taxon>
        <taxon>Poaceae</taxon>
        <taxon>BOP clade</taxon>
        <taxon>Pooideae</taxon>
        <taxon>Triticodae</taxon>
        <taxon>Triticeae</taxon>
        <taxon>Triticinae</taxon>
        <taxon>Triticum</taxon>
    </lineage>
</organism>
<sequence length="24" mass="3066">MEYDWWQHLRRRVRTRQHSGPEAA</sequence>
<name>A0A8R7U012_TRIUA</name>
<dbReference type="AlphaFoldDB" id="A0A8R7U012"/>